<dbReference type="PANTHER" id="PTHR47577:SF2">
    <property type="entry name" value="THAP DOMAIN CONTAINING 9"/>
    <property type="match status" value="1"/>
</dbReference>
<dbReference type="InterPro" id="IPR048367">
    <property type="entry name" value="TNP-like_RNaseH_C"/>
</dbReference>
<feature type="domain" description="Transposable element P transposase-like GTP-binding insertion" evidence="1">
    <location>
        <begin position="1"/>
        <end position="37"/>
    </location>
</feature>
<dbReference type="InterPro" id="IPR048366">
    <property type="entry name" value="TNP-like_GBD"/>
</dbReference>
<evidence type="ECO:0000259" key="2">
    <source>
        <dbReference type="Pfam" id="PF21789"/>
    </source>
</evidence>
<dbReference type="Pfam" id="PF21788">
    <property type="entry name" value="TNP-like_GBD"/>
    <property type="match status" value="1"/>
</dbReference>
<keyword evidence="4" id="KW-1185">Reference proteome</keyword>
<organism evidence="3 4">
    <name type="scientific">Paramuricea clavata</name>
    <name type="common">Red gorgonian</name>
    <name type="synonym">Violescent sea-whip</name>
    <dbReference type="NCBI Taxonomy" id="317549"/>
    <lineage>
        <taxon>Eukaryota</taxon>
        <taxon>Metazoa</taxon>
        <taxon>Cnidaria</taxon>
        <taxon>Anthozoa</taxon>
        <taxon>Octocorallia</taxon>
        <taxon>Malacalcyonacea</taxon>
        <taxon>Plexauridae</taxon>
        <taxon>Paramuricea</taxon>
    </lineage>
</organism>
<comment type="caution">
    <text evidence="3">The sequence shown here is derived from an EMBL/GenBank/DDBJ whole genome shotgun (WGS) entry which is preliminary data.</text>
</comment>
<feature type="domain" description="Transposable element P transposase-like RNase H C-terminal" evidence="2">
    <location>
        <begin position="108"/>
        <end position="133"/>
    </location>
</feature>
<dbReference type="AlphaFoldDB" id="A0A7D9IX94"/>
<name>A0A7D9IX94_PARCT</name>
<evidence type="ECO:0000313" key="3">
    <source>
        <dbReference type="EMBL" id="CAB4019113.1"/>
    </source>
</evidence>
<protein>
    <submittedName>
        <fullName evidence="3">Uncharacterized protein</fullName>
    </submittedName>
</protein>
<accession>A0A7D9IX94</accession>
<dbReference type="EMBL" id="CACRXK020010303">
    <property type="protein sequence ID" value="CAB4019113.1"/>
    <property type="molecule type" value="Genomic_DNA"/>
</dbReference>
<sequence>MPQFRGCGPMVKFICIFDRLFDVLNSRNPKANSFKAPIRKTNYQFMKKFLNDACEYIKGLKGPEGQSMLKSKRKTGFLGFLVCAEAVQGLAKDLVSGENPVLKYVLTYKMSQDHLELFFGAVRAAGGWNNNPTGDAIQGGLPHGTGLPDAIASTVLQACVEHGVFSSLKQHLFDTTPLNNDVFALIKCCSKCYVTIRMHHLVEKRETGEEEEQRPMIDGEKEDTERNEENGNTITVYFVILYKENMCLKVLNLTHKTFLFLGDDDDTDGVKERRRGKKATQKFEQY</sequence>
<reference evidence="3" key="1">
    <citation type="submission" date="2020-04" db="EMBL/GenBank/DDBJ databases">
        <authorList>
            <person name="Alioto T."/>
            <person name="Alioto T."/>
            <person name="Gomez Garrido J."/>
        </authorList>
    </citation>
    <scope>NUCLEOTIDE SEQUENCE</scope>
    <source>
        <strain evidence="3">A484AB</strain>
    </source>
</reference>
<evidence type="ECO:0000259" key="1">
    <source>
        <dbReference type="Pfam" id="PF21788"/>
    </source>
</evidence>
<gene>
    <name evidence="3" type="ORF">PACLA_8A040822</name>
</gene>
<dbReference type="Pfam" id="PF21789">
    <property type="entry name" value="TNP-like_RNaseH_C"/>
    <property type="match status" value="1"/>
</dbReference>
<evidence type="ECO:0000313" key="4">
    <source>
        <dbReference type="Proteomes" id="UP001152795"/>
    </source>
</evidence>
<dbReference type="PANTHER" id="PTHR47577">
    <property type="entry name" value="THAP DOMAIN-CONTAINING PROTEIN 6"/>
    <property type="match status" value="1"/>
</dbReference>
<proteinExistence type="predicted"/>
<dbReference type="Proteomes" id="UP001152795">
    <property type="component" value="Unassembled WGS sequence"/>
</dbReference>